<dbReference type="PANTHER" id="PTHR43841:SF3">
    <property type="entry name" value="(3R)-HYDROXYACYL-ACP DEHYDRATASE SUBUNIT HADB"/>
    <property type="match status" value="1"/>
</dbReference>
<dbReference type="Gene3D" id="3.10.129.10">
    <property type="entry name" value="Hotdog Thioesterase"/>
    <property type="match status" value="1"/>
</dbReference>
<name>A0A545TBR1_9GAMM</name>
<evidence type="ECO:0000313" key="2">
    <source>
        <dbReference type="EMBL" id="TQV74662.1"/>
    </source>
</evidence>
<dbReference type="InterPro" id="IPR003965">
    <property type="entry name" value="Fatty_acid_synthase"/>
</dbReference>
<dbReference type="PRINTS" id="PR01483">
    <property type="entry name" value="FASYNTHASE"/>
</dbReference>
<dbReference type="PANTHER" id="PTHR43841">
    <property type="entry name" value="3-HYDROXYACYL-THIOESTER DEHYDRATASE HTDX-RELATED"/>
    <property type="match status" value="1"/>
</dbReference>
<dbReference type="InterPro" id="IPR002539">
    <property type="entry name" value="MaoC-like_dom"/>
</dbReference>
<accession>A0A545TBR1</accession>
<dbReference type="GO" id="GO:0004312">
    <property type="term" value="F:fatty acid synthase activity"/>
    <property type="evidence" value="ECO:0007669"/>
    <property type="project" value="InterPro"/>
</dbReference>
<organism evidence="2 3">
    <name type="scientific">Aliikangiella marina</name>
    <dbReference type="NCBI Taxonomy" id="1712262"/>
    <lineage>
        <taxon>Bacteria</taxon>
        <taxon>Pseudomonadati</taxon>
        <taxon>Pseudomonadota</taxon>
        <taxon>Gammaproteobacteria</taxon>
        <taxon>Oceanospirillales</taxon>
        <taxon>Pleioneaceae</taxon>
        <taxon>Aliikangiella</taxon>
    </lineage>
</organism>
<dbReference type="GO" id="GO:0006633">
    <property type="term" value="P:fatty acid biosynthetic process"/>
    <property type="evidence" value="ECO:0007669"/>
    <property type="project" value="InterPro"/>
</dbReference>
<dbReference type="GO" id="GO:0005835">
    <property type="term" value="C:fatty acid synthase complex"/>
    <property type="evidence" value="ECO:0007669"/>
    <property type="project" value="InterPro"/>
</dbReference>
<dbReference type="RefSeq" id="WP_142941276.1">
    <property type="nucleotide sequence ID" value="NZ_VIKR01000002.1"/>
</dbReference>
<keyword evidence="3" id="KW-1185">Reference proteome</keyword>
<proteinExistence type="predicted"/>
<dbReference type="EMBL" id="VIKR01000002">
    <property type="protein sequence ID" value="TQV74662.1"/>
    <property type="molecule type" value="Genomic_DNA"/>
</dbReference>
<dbReference type="AlphaFoldDB" id="A0A545TBR1"/>
<dbReference type="Pfam" id="PF01575">
    <property type="entry name" value="MaoC_dehydratas"/>
    <property type="match status" value="1"/>
</dbReference>
<evidence type="ECO:0000313" key="3">
    <source>
        <dbReference type="Proteomes" id="UP000317839"/>
    </source>
</evidence>
<dbReference type="SUPFAM" id="SSF54637">
    <property type="entry name" value="Thioesterase/thiol ester dehydrase-isomerase"/>
    <property type="match status" value="1"/>
</dbReference>
<evidence type="ECO:0000259" key="1">
    <source>
        <dbReference type="Pfam" id="PF01575"/>
    </source>
</evidence>
<dbReference type="OrthoDB" id="9774179at2"/>
<sequence>MTTKTVLPASQSKLSLYLRAILTLAKPGRPVEKKSRQLVFFDKTPTDSLRLISYQKLCQLHSDAYLPITYPHVLSFNAQLSLLVSEAFTLPVIGLVHTRNIICSLKPIPVESCLEINCYLGKSQNMPKGIQTELLTEVKVDNELMWQSRSFYLYLTTLSAQQVEAKPEFIELPEDINWRSEHFSVAADIGKQYARISGDFNPIHLSNLTARLFGFKQTIAHGMWLKAAAIGQLNIADEHIQSVEVNFKKPVKTASDILFKYAQKNSQRYFLMESLDKQTQHLVGRLNYR</sequence>
<gene>
    <name evidence="2" type="ORF">FLL45_06790</name>
</gene>
<comment type="caution">
    <text evidence="2">The sequence shown here is derived from an EMBL/GenBank/DDBJ whole genome shotgun (WGS) entry which is preliminary data.</text>
</comment>
<reference evidence="2 3" key="1">
    <citation type="submission" date="2019-06" db="EMBL/GenBank/DDBJ databases">
        <title>Draft genome of Aliikangiella marina GYP-15.</title>
        <authorList>
            <person name="Wang G."/>
        </authorList>
    </citation>
    <scope>NUCLEOTIDE SEQUENCE [LARGE SCALE GENOMIC DNA]</scope>
    <source>
        <strain evidence="2 3">GYP-15</strain>
    </source>
</reference>
<protein>
    <recommendedName>
        <fullName evidence="1">MaoC-like domain-containing protein</fullName>
    </recommendedName>
</protein>
<dbReference type="Proteomes" id="UP000317839">
    <property type="component" value="Unassembled WGS sequence"/>
</dbReference>
<feature type="domain" description="MaoC-like" evidence="1">
    <location>
        <begin position="191"/>
        <end position="274"/>
    </location>
</feature>
<dbReference type="InterPro" id="IPR029069">
    <property type="entry name" value="HotDog_dom_sf"/>
</dbReference>